<proteinExistence type="predicted"/>
<dbReference type="InterPro" id="IPR006597">
    <property type="entry name" value="Sel1-like"/>
</dbReference>
<dbReference type="Proteomes" id="UP000756530">
    <property type="component" value="Unassembled WGS sequence"/>
</dbReference>
<feature type="chain" id="PRO_5045364661" evidence="1">
    <location>
        <begin position="19"/>
        <end position="445"/>
    </location>
</feature>
<sequence>MKIFVWISLACAAFATFAIVVNLNRDWTAECAKLAAHRLGDDPPVAFEDIEPTAAIATCRKAVEQDPTPVNKTRLARAFVAKASQQNTALDPEAAGLLRAGLDARYLPVFGIYGHLSEKGIGVEKDIPKALKFYDYIYAQSKDLDIGYYAGWLRVTNNLEVPKGLAQLETAAAGGLVYAYDTLGWYFETRNGAKAVSYYRKGASAGETGYLMKAANVPGLTPTQKVAIYDEAVKLGVTDAFTPYLNYLVDLNAGTRTQDQRIARVAQSGVGKNHPYSHYLLGWATWYGRGVEQDAIEGIRLLERGVELGSKNAEDFYNKHVLRYVRQLEAMPKSDPSRCVKKTISQYDNVNFDFHNRCDTSLNTVSCSNKLGLEIITFFTQKDNTSCTYATARPGARIDSFYGARDTSSLGRKLISDTKLNIWACHVPLTPVARNGKWYCEFRPG</sequence>
<evidence type="ECO:0000313" key="3">
    <source>
        <dbReference type="Proteomes" id="UP000756530"/>
    </source>
</evidence>
<organism evidence="2 3">
    <name type="scientific">Maritimibacter dapengensis</name>
    <dbReference type="NCBI Taxonomy" id="2836868"/>
    <lineage>
        <taxon>Bacteria</taxon>
        <taxon>Pseudomonadati</taxon>
        <taxon>Pseudomonadota</taxon>
        <taxon>Alphaproteobacteria</taxon>
        <taxon>Rhodobacterales</taxon>
        <taxon>Roseobacteraceae</taxon>
        <taxon>Maritimibacter</taxon>
    </lineage>
</organism>
<reference evidence="2 3" key="1">
    <citation type="submission" date="2021-05" db="EMBL/GenBank/DDBJ databases">
        <title>Culturable bacteria isolated from Daya Bay.</title>
        <authorList>
            <person name="Zheng W."/>
            <person name="Yu S."/>
            <person name="Huang Y."/>
        </authorList>
    </citation>
    <scope>NUCLEOTIDE SEQUENCE [LARGE SCALE GENOMIC DNA]</scope>
    <source>
        <strain evidence="2 3">DP4N28-5</strain>
    </source>
</reference>
<evidence type="ECO:0000313" key="2">
    <source>
        <dbReference type="EMBL" id="MBV7378852.1"/>
    </source>
</evidence>
<dbReference type="SMART" id="SM00671">
    <property type="entry name" value="SEL1"/>
    <property type="match status" value="3"/>
</dbReference>
<keyword evidence="3" id="KW-1185">Reference proteome</keyword>
<gene>
    <name evidence="2" type="ORF">KJP28_07920</name>
</gene>
<accession>A0ABS6T0V4</accession>
<name>A0ABS6T0V4_9RHOB</name>
<protein>
    <submittedName>
        <fullName evidence="2">SEL1-like repeat protein</fullName>
    </submittedName>
</protein>
<keyword evidence="1" id="KW-0732">Signal</keyword>
<dbReference type="EMBL" id="JAHUZE010000002">
    <property type="protein sequence ID" value="MBV7378852.1"/>
    <property type="molecule type" value="Genomic_DNA"/>
</dbReference>
<comment type="caution">
    <text evidence="2">The sequence shown here is derived from an EMBL/GenBank/DDBJ whole genome shotgun (WGS) entry which is preliminary data.</text>
</comment>
<evidence type="ECO:0000256" key="1">
    <source>
        <dbReference type="SAM" id="SignalP"/>
    </source>
</evidence>
<dbReference type="RefSeq" id="WP_218392026.1">
    <property type="nucleotide sequence ID" value="NZ_JAHUZE010000002.1"/>
</dbReference>
<feature type="signal peptide" evidence="1">
    <location>
        <begin position="1"/>
        <end position="18"/>
    </location>
</feature>
<dbReference type="Pfam" id="PF08238">
    <property type="entry name" value="Sel1"/>
    <property type="match status" value="3"/>
</dbReference>